<evidence type="ECO:0000256" key="7">
    <source>
        <dbReference type="ARBA" id="ARBA00023065"/>
    </source>
</evidence>
<keyword evidence="5 10" id="KW-0067">ATP-binding</keyword>
<dbReference type="GO" id="GO:0016887">
    <property type="term" value="F:ATP hydrolysis activity"/>
    <property type="evidence" value="ECO:0007669"/>
    <property type="project" value="InterPro"/>
</dbReference>
<dbReference type="FunFam" id="3.40.50.300:FF:000425">
    <property type="entry name" value="Probable ABC transporter, ATP-binding subunit"/>
    <property type="match status" value="1"/>
</dbReference>
<dbReference type="InterPro" id="IPR008995">
    <property type="entry name" value="Mo/tungstate-bd_C_term_dom"/>
</dbReference>
<evidence type="ECO:0000256" key="4">
    <source>
        <dbReference type="ARBA" id="ARBA00022741"/>
    </source>
</evidence>
<organism evidence="10 11">
    <name type="scientific">Cyclobacterium lianum</name>
    <dbReference type="NCBI Taxonomy" id="388280"/>
    <lineage>
        <taxon>Bacteria</taxon>
        <taxon>Pseudomonadati</taxon>
        <taxon>Bacteroidota</taxon>
        <taxon>Cytophagia</taxon>
        <taxon>Cytophagales</taxon>
        <taxon>Cyclobacteriaceae</taxon>
        <taxon>Cyclobacterium</taxon>
    </lineage>
</organism>
<dbReference type="Pfam" id="PF00005">
    <property type="entry name" value="ABC_tran"/>
    <property type="match status" value="1"/>
</dbReference>
<dbReference type="SUPFAM" id="SSF52540">
    <property type="entry name" value="P-loop containing nucleoside triphosphate hydrolases"/>
    <property type="match status" value="1"/>
</dbReference>
<keyword evidence="7" id="KW-0406">Ion transport</keyword>
<dbReference type="InterPro" id="IPR013611">
    <property type="entry name" value="Transp-assoc_OB_typ2"/>
</dbReference>
<dbReference type="OrthoDB" id="1114670at2"/>
<proteinExistence type="predicted"/>
<dbReference type="RefSeq" id="WP_073095639.1">
    <property type="nucleotide sequence ID" value="NZ_FRCY01000010.1"/>
</dbReference>
<protein>
    <submittedName>
        <fullName evidence="10">Iron(III) transport system ATP-binding protein</fullName>
    </submittedName>
</protein>
<accession>A0A1M7PT37</accession>
<keyword evidence="3" id="KW-0410">Iron transport</keyword>
<dbReference type="InterPro" id="IPR015853">
    <property type="entry name" value="ABC_transpr_FbpC"/>
</dbReference>
<evidence type="ECO:0000256" key="8">
    <source>
        <dbReference type="ARBA" id="ARBA00023136"/>
    </source>
</evidence>
<evidence type="ECO:0000256" key="1">
    <source>
        <dbReference type="ARBA" id="ARBA00022448"/>
    </source>
</evidence>
<keyword evidence="8" id="KW-0472">Membrane</keyword>
<dbReference type="InterPro" id="IPR003593">
    <property type="entry name" value="AAA+_ATPase"/>
</dbReference>
<dbReference type="InterPro" id="IPR003439">
    <property type="entry name" value="ABC_transporter-like_ATP-bd"/>
</dbReference>
<keyword evidence="11" id="KW-1185">Reference proteome</keyword>
<name>A0A1M7PT37_9BACT</name>
<dbReference type="Gene3D" id="3.40.50.300">
    <property type="entry name" value="P-loop containing nucleotide triphosphate hydrolases"/>
    <property type="match status" value="1"/>
</dbReference>
<dbReference type="InterPro" id="IPR027417">
    <property type="entry name" value="P-loop_NTPase"/>
</dbReference>
<dbReference type="PROSITE" id="PS00211">
    <property type="entry name" value="ABC_TRANSPORTER_1"/>
    <property type="match status" value="1"/>
</dbReference>
<dbReference type="STRING" id="388280.SAMN04488057_110119"/>
<dbReference type="InterPro" id="IPR017871">
    <property type="entry name" value="ABC_transporter-like_CS"/>
</dbReference>
<dbReference type="Proteomes" id="UP000184513">
    <property type="component" value="Unassembled WGS sequence"/>
</dbReference>
<evidence type="ECO:0000313" key="11">
    <source>
        <dbReference type="Proteomes" id="UP000184513"/>
    </source>
</evidence>
<dbReference type="SMART" id="SM00382">
    <property type="entry name" value="AAA"/>
    <property type="match status" value="1"/>
</dbReference>
<keyword evidence="2" id="KW-1003">Cell membrane</keyword>
<keyword evidence="6" id="KW-0408">Iron</keyword>
<dbReference type="AlphaFoldDB" id="A0A1M7PT37"/>
<evidence type="ECO:0000256" key="3">
    <source>
        <dbReference type="ARBA" id="ARBA00022496"/>
    </source>
</evidence>
<dbReference type="CDD" id="cd03259">
    <property type="entry name" value="ABC_Carb_Solutes_like"/>
    <property type="match status" value="1"/>
</dbReference>
<dbReference type="PANTHER" id="PTHR42781">
    <property type="entry name" value="SPERMIDINE/PUTRESCINE IMPORT ATP-BINDING PROTEIN POTA"/>
    <property type="match status" value="1"/>
</dbReference>
<dbReference type="InterPro" id="IPR050093">
    <property type="entry name" value="ABC_SmlMolc_Importer"/>
</dbReference>
<evidence type="ECO:0000256" key="2">
    <source>
        <dbReference type="ARBA" id="ARBA00022475"/>
    </source>
</evidence>
<reference evidence="10 11" key="1">
    <citation type="submission" date="2016-11" db="EMBL/GenBank/DDBJ databases">
        <authorList>
            <person name="Jaros S."/>
            <person name="Januszkiewicz K."/>
            <person name="Wedrychowicz H."/>
        </authorList>
    </citation>
    <scope>NUCLEOTIDE SEQUENCE [LARGE SCALE GENOMIC DNA]</scope>
    <source>
        <strain evidence="10 11">CGMCC 1.6102</strain>
    </source>
</reference>
<feature type="domain" description="ABC transporter" evidence="9">
    <location>
        <begin position="4"/>
        <end position="237"/>
    </location>
</feature>
<dbReference type="GO" id="GO:0015408">
    <property type="term" value="F:ABC-type ferric iron transporter activity"/>
    <property type="evidence" value="ECO:0007669"/>
    <property type="project" value="InterPro"/>
</dbReference>
<evidence type="ECO:0000259" key="9">
    <source>
        <dbReference type="PROSITE" id="PS50893"/>
    </source>
</evidence>
<dbReference type="PROSITE" id="PS50893">
    <property type="entry name" value="ABC_TRANSPORTER_2"/>
    <property type="match status" value="1"/>
</dbReference>
<keyword evidence="1" id="KW-0813">Transport</keyword>
<evidence type="ECO:0000256" key="6">
    <source>
        <dbReference type="ARBA" id="ARBA00023004"/>
    </source>
</evidence>
<dbReference type="EMBL" id="FRCY01000010">
    <property type="protein sequence ID" value="SHN20640.1"/>
    <property type="molecule type" value="Genomic_DNA"/>
</dbReference>
<dbReference type="PANTHER" id="PTHR42781:SF4">
    <property type="entry name" value="SPERMIDINE_PUTRESCINE IMPORT ATP-BINDING PROTEIN POTA"/>
    <property type="match status" value="1"/>
</dbReference>
<sequence length="345" mass="38580">MGILRLQGIAKQYSKSEEYAVKNISLAVNEGEILALVGASGSGKTTLLRLISGLEHPDSGAIVLAGKELVAKNRSVPANKRKVGMVFQDYALFPHLNILENVCFGIRESGREAEKLARESLDLVGITDNLRKYPHQLSGGQQQRVAFARAIAPNPAILLLDEPFSNLDAMLKDQVREEMRQIIKRTGITAIFVTHDTRDALSTADRVAILHKGQLQQVDTPRNLYERPVNSYVANFFGRRNQILATATEDGFYSSFGFIADERSRSFQNKVRILFRPEEIRFKKSLKQALIGTVLHSAYFGDHQMVKLSDESGKFIYVRASPSRHFVIGSSVFFTIRSFKAEDAY</sequence>
<evidence type="ECO:0000313" key="10">
    <source>
        <dbReference type="EMBL" id="SHN20640.1"/>
    </source>
</evidence>
<gene>
    <name evidence="10" type="ORF">SAMN04488057_110119</name>
</gene>
<dbReference type="GO" id="GO:0043190">
    <property type="term" value="C:ATP-binding cassette (ABC) transporter complex"/>
    <property type="evidence" value="ECO:0007669"/>
    <property type="project" value="InterPro"/>
</dbReference>
<keyword evidence="4" id="KW-0547">Nucleotide-binding</keyword>
<dbReference type="GO" id="GO:0005524">
    <property type="term" value="F:ATP binding"/>
    <property type="evidence" value="ECO:0007669"/>
    <property type="project" value="UniProtKB-KW"/>
</dbReference>
<dbReference type="Pfam" id="PF08402">
    <property type="entry name" value="TOBE_2"/>
    <property type="match status" value="1"/>
</dbReference>
<evidence type="ECO:0000256" key="5">
    <source>
        <dbReference type="ARBA" id="ARBA00022840"/>
    </source>
</evidence>
<dbReference type="SUPFAM" id="SSF50331">
    <property type="entry name" value="MOP-like"/>
    <property type="match status" value="1"/>
</dbReference>
<dbReference type="GO" id="GO:0015697">
    <property type="term" value="P:quaternary ammonium group transport"/>
    <property type="evidence" value="ECO:0007669"/>
    <property type="project" value="UniProtKB-ARBA"/>
</dbReference>